<dbReference type="GO" id="GO:0000226">
    <property type="term" value="P:microtubule cytoskeleton organization"/>
    <property type="evidence" value="ECO:0007669"/>
    <property type="project" value="TreeGrafter"/>
</dbReference>
<dbReference type="AlphaFoldDB" id="A0A9P0B3L7"/>
<dbReference type="GO" id="GO:0005874">
    <property type="term" value="C:microtubule"/>
    <property type="evidence" value="ECO:0007669"/>
    <property type="project" value="UniProtKB-KW"/>
</dbReference>
<keyword evidence="3" id="KW-0597">Phosphoprotein</keyword>
<feature type="compositionally biased region" description="Polar residues" evidence="7">
    <location>
        <begin position="280"/>
        <end position="328"/>
    </location>
</feature>
<feature type="compositionally biased region" description="Polar residues" evidence="7">
    <location>
        <begin position="596"/>
        <end position="609"/>
    </location>
</feature>
<protein>
    <recommendedName>
        <fullName evidence="6">Microtubule-associated protein</fullName>
    </recommendedName>
</protein>
<evidence type="ECO:0000256" key="4">
    <source>
        <dbReference type="ARBA" id="ARBA00022737"/>
    </source>
</evidence>
<dbReference type="PANTHER" id="PTHR11501:SF18">
    <property type="entry name" value="MICROTUBULE-ASSOCIATED PROTEIN"/>
    <property type="match status" value="1"/>
</dbReference>
<evidence type="ECO:0000313" key="9">
    <source>
        <dbReference type="Proteomes" id="UP001154078"/>
    </source>
</evidence>
<reference evidence="8" key="1">
    <citation type="submission" date="2021-12" db="EMBL/GenBank/DDBJ databases">
        <authorList>
            <person name="King R."/>
        </authorList>
    </citation>
    <scope>NUCLEOTIDE SEQUENCE</scope>
</reference>
<proteinExistence type="predicted"/>
<evidence type="ECO:0000313" key="8">
    <source>
        <dbReference type="EMBL" id="CAH0553436.1"/>
    </source>
</evidence>
<dbReference type="OrthoDB" id="9378527at2759"/>
<gene>
    <name evidence="8" type="ORF">MELIAE_LOCUS5424</name>
</gene>
<dbReference type="InterPro" id="IPR001084">
    <property type="entry name" value="MAP_tubulin-bd_rpt"/>
</dbReference>
<accession>A0A9P0B3L7</accession>
<dbReference type="EMBL" id="OV121134">
    <property type="protein sequence ID" value="CAH0553436.1"/>
    <property type="molecule type" value="Genomic_DNA"/>
</dbReference>
<feature type="region of interest" description="Disordered" evidence="7">
    <location>
        <begin position="594"/>
        <end position="617"/>
    </location>
</feature>
<dbReference type="Proteomes" id="UP001154078">
    <property type="component" value="Chromosome 3"/>
</dbReference>
<feature type="compositionally biased region" description="Basic and acidic residues" evidence="7">
    <location>
        <begin position="329"/>
        <end position="339"/>
    </location>
</feature>
<keyword evidence="2 6" id="KW-0963">Cytoplasm</keyword>
<keyword evidence="9" id="KW-1185">Reference proteome</keyword>
<keyword evidence="4" id="KW-0677">Repeat</keyword>
<feature type="compositionally biased region" description="Low complexity" evidence="7">
    <location>
        <begin position="112"/>
        <end position="135"/>
    </location>
</feature>
<sequence>MQQTPNPVINGPTIENKVPFTKEDSLNGYQDVSRHPSPQPQNGSPGPLPNQTRPPLIRLDSRSTFPGVRPGFPNPGGQIRPQPQIRPGGVQAPFVPRNPLPQGVNRPPGQPPFQQQQSFQQYQQGQFIQNQQRPNFRPPTPFPRPPQGSAPRPQGIFPQRSAPPLGLQRSQLSEEELLKTELQRSQTLDPGELSTSQRQENEAPLEVSSRPNLAAMKNRSYSLQSNSSDQQDLAQTLEERRRSVASVESLGEKDDETSSRPESRMSHMNKILEDDDDKLSITSNISPSSLTDVSHKSVNNDTFSMNKSELNTSVSGSNGLQDKPQTSKQDSRPASRAEASRITPKLASPNKSEGDNDSGVDESTQGNEHSSNGDARESARKVNKSRVSSATPTKGRSLSRGSKSPASLLSPDSTATTPGSEKKKVPMNKVQVGSAPSPNLKVVRSKIGSLDNASYKPSGGKVKIESKKIDFKNVTPRIEAKNDRYTPRGGDKKIASAKLQWNAKSKIGSLENATYKPKGGDKKIESVKLDFKDKAKSKVGSTANLKHVPGGGDIKIETKKIELNVTSKIGSLNNVKHKPGGGDKKIFDDKEYLKQKPSTVSQNQSLSGSQKRRVSMSDTVTSNEVLVLSPTEHTKRYLVTISEETTLGRAGSIRRQKSAPTPRPTWKF</sequence>
<name>A0A9P0B3L7_BRAAE</name>
<evidence type="ECO:0000256" key="2">
    <source>
        <dbReference type="ARBA" id="ARBA00022490"/>
    </source>
</evidence>
<dbReference type="PANTHER" id="PTHR11501">
    <property type="entry name" value="MICROTUBULE-ASSOCIATED PROTEIN"/>
    <property type="match status" value="1"/>
</dbReference>
<feature type="compositionally biased region" description="Polar residues" evidence="7">
    <location>
        <begin position="361"/>
        <end position="373"/>
    </location>
</feature>
<feature type="region of interest" description="Disordered" evidence="7">
    <location>
        <begin position="1"/>
        <end position="440"/>
    </location>
</feature>
<dbReference type="InterPro" id="IPR027324">
    <property type="entry name" value="MAP2/MAP4/Tau"/>
</dbReference>
<evidence type="ECO:0000256" key="7">
    <source>
        <dbReference type="SAM" id="MobiDB-lite"/>
    </source>
</evidence>
<dbReference type="PROSITE" id="PS51491">
    <property type="entry name" value="TAU_MAP_2"/>
    <property type="match status" value="3"/>
</dbReference>
<feature type="compositionally biased region" description="Basic and acidic residues" evidence="7">
    <location>
        <begin position="250"/>
        <end position="265"/>
    </location>
</feature>
<comment type="subcellular location">
    <subcellularLocation>
        <location evidence="1 6">Cytoplasm</location>
        <location evidence="1 6">Cytoskeleton</location>
    </subcellularLocation>
</comment>
<evidence type="ECO:0000256" key="6">
    <source>
        <dbReference type="RuleBase" id="RU000686"/>
    </source>
</evidence>
<keyword evidence="6" id="KW-0493">Microtubule</keyword>
<dbReference type="GO" id="GO:0031175">
    <property type="term" value="P:neuron projection development"/>
    <property type="evidence" value="ECO:0007669"/>
    <property type="project" value="TreeGrafter"/>
</dbReference>
<organism evidence="8 9">
    <name type="scientific">Brassicogethes aeneus</name>
    <name type="common">Rape pollen beetle</name>
    <name type="synonym">Meligethes aeneus</name>
    <dbReference type="NCBI Taxonomy" id="1431903"/>
    <lineage>
        <taxon>Eukaryota</taxon>
        <taxon>Metazoa</taxon>
        <taxon>Ecdysozoa</taxon>
        <taxon>Arthropoda</taxon>
        <taxon>Hexapoda</taxon>
        <taxon>Insecta</taxon>
        <taxon>Pterygota</taxon>
        <taxon>Neoptera</taxon>
        <taxon>Endopterygota</taxon>
        <taxon>Coleoptera</taxon>
        <taxon>Polyphaga</taxon>
        <taxon>Cucujiformia</taxon>
        <taxon>Nitidulidae</taxon>
        <taxon>Meligethinae</taxon>
        <taxon>Brassicogethes</taxon>
    </lineage>
</organism>
<evidence type="ECO:0000256" key="3">
    <source>
        <dbReference type="ARBA" id="ARBA00022553"/>
    </source>
</evidence>
<keyword evidence="5 6" id="KW-0206">Cytoskeleton</keyword>
<feature type="compositionally biased region" description="Pro residues" evidence="7">
    <location>
        <begin position="136"/>
        <end position="148"/>
    </location>
</feature>
<dbReference type="GO" id="GO:0043005">
    <property type="term" value="C:neuron projection"/>
    <property type="evidence" value="ECO:0007669"/>
    <property type="project" value="TreeGrafter"/>
</dbReference>
<dbReference type="GO" id="GO:0008017">
    <property type="term" value="F:microtubule binding"/>
    <property type="evidence" value="ECO:0007669"/>
    <property type="project" value="InterPro"/>
</dbReference>
<evidence type="ECO:0000256" key="5">
    <source>
        <dbReference type="ARBA" id="ARBA00023212"/>
    </source>
</evidence>
<feature type="region of interest" description="Disordered" evidence="7">
    <location>
        <begin position="649"/>
        <end position="668"/>
    </location>
</feature>
<feature type="compositionally biased region" description="Polar residues" evidence="7">
    <location>
        <begin position="385"/>
        <end position="419"/>
    </location>
</feature>
<evidence type="ECO:0000256" key="1">
    <source>
        <dbReference type="ARBA" id="ARBA00004245"/>
    </source>
</evidence>
<feature type="compositionally biased region" description="Low complexity" evidence="7">
    <location>
        <begin position="222"/>
        <end position="235"/>
    </location>
</feature>
<dbReference type="PROSITE" id="PS00229">
    <property type="entry name" value="TAU_MAP_1"/>
    <property type="match status" value="2"/>
</dbReference>
<feature type="compositionally biased region" description="Polar residues" evidence="7">
    <location>
        <begin position="183"/>
        <end position="198"/>
    </location>
</feature>
<dbReference type="Pfam" id="PF00418">
    <property type="entry name" value="Tubulin-binding"/>
    <property type="match status" value="4"/>
</dbReference>